<dbReference type="InterPro" id="IPR006597">
    <property type="entry name" value="Sel1-like"/>
</dbReference>
<dbReference type="InterPro" id="IPR001245">
    <property type="entry name" value="Ser-Thr/Tyr_kinase_cat_dom"/>
</dbReference>
<dbReference type="InterPro" id="IPR011009">
    <property type="entry name" value="Kinase-like_dom_sf"/>
</dbReference>
<keyword evidence="2" id="KW-0547">Nucleotide-binding</keyword>
<dbReference type="HOGENOM" id="CLU_000288_7_12_1"/>
<dbReference type="SMART" id="SM00671">
    <property type="entry name" value="SEL1"/>
    <property type="match status" value="14"/>
</dbReference>
<name>A0A015LMG2_RHIIW</name>
<dbReference type="Gene3D" id="1.25.40.10">
    <property type="entry name" value="Tetratricopeptide repeat domain"/>
    <property type="match status" value="3"/>
</dbReference>
<evidence type="ECO:0000256" key="1">
    <source>
        <dbReference type="ARBA" id="ARBA00038101"/>
    </source>
</evidence>
<dbReference type="InterPro" id="IPR050767">
    <property type="entry name" value="Sel1_AlgK"/>
</dbReference>
<dbReference type="Gene3D" id="3.30.200.20">
    <property type="entry name" value="Phosphorylase Kinase, domain 1"/>
    <property type="match status" value="1"/>
</dbReference>
<gene>
    <name evidence="4" type="ORF">RirG_056200</name>
</gene>
<comment type="caution">
    <text evidence="4">The sequence shown here is derived from an EMBL/GenBank/DDBJ whole genome shotgun (WGS) entry which is preliminary data.</text>
</comment>
<dbReference type="Pfam" id="PF08238">
    <property type="entry name" value="Sel1"/>
    <property type="match status" value="14"/>
</dbReference>
<evidence type="ECO:0000313" key="5">
    <source>
        <dbReference type="Proteomes" id="UP000022910"/>
    </source>
</evidence>
<dbReference type="STRING" id="1432141.A0A015LMG2"/>
<dbReference type="GO" id="GO:0005524">
    <property type="term" value="F:ATP binding"/>
    <property type="evidence" value="ECO:0007669"/>
    <property type="project" value="UniProtKB-UniRule"/>
</dbReference>
<dbReference type="AlphaFoldDB" id="A0A015LMG2"/>
<evidence type="ECO:0000259" key="3">
    <source>
        <dbReference type="PROSITE" id="PS50011"/>
    </source>
</evidence>
<accession>A0A015LMG2</accession>
<sequence>MQNTTNTNEWINWIEEAISKEYFRFYDQNHFSNLQKIGMGGFGKVYRANWKSSGQCFALKSFFNFNDLTAKEIVHELKLQRDIQFHNNIIKFYGIAKFDPGIVNFNDIILSYPTAKFNLITNDYHFHSSLENQNSQAKNYMLVMEYADSGTLKNYLKVNFNSLSWNDKCNLAYQLACAVSCLHNEGIVHRDLHSSNVLVHQNTVKLSDFGLSKRIESSSNSQSKLFGIIPYVDPIRFSGRRKNKNSTPLCSSTEKSDIYSVGVLFWEISSGQPPFCTEGEQYDIDLALEISQGLREEPIPNTPEDYIKIYTECWNGEPDNRPTINQVVERLKSITTITNITIKDYETGLNLQSKSTDGQKFNQINVDTPSNIDNSLHGEMSQFIENFGLMNTKEIYKVPENNKTKPNKNYQTGLHLQSKPQIFNKINADTSGEMSLIIENFVISDTKEIVSTALLTNENISSEKNLIVDDIVNYIFKVANEGKHSSLYKNTKNILSHFNNNNINSREIYEWLLINQKNSNSIFLLGYFNYLGIETSEDNKKAFDLFFNASEKGHILAQFYVGLCYETGRGTVKNEKLAFKCCEEIANKGHAMGLLKIGYFYKKGIGININNQKAYELYQQAANLGNSMAQYNLGYMYKNGEIVDKDYVKAFELYHKAANSGNSVAQHSLGHIYRNGDGVSKDYDKAFELFKQSAEGGNLDGIVALGYCYNNGIGVSINKKKAFELYQQAANLQHNLAQNNLALMYKNGDVVSRDYGKAIELFQQSANSGNSLAQRNLAYMYKNGEGMDKNYNKAFELFKKSAEGGDSDGMMNLGYFYSRGIGTSVDKKRAFELYQQAANLGHSMAQNNLALMYKNGDGIGKDYYKAIELYQQAANSGNSLAQYNLGAMYENGIGVNKDYNKAFKLFQKSAEGGNSDGIVKLGYYYNNGIGTSVNIKKAFELYQQAANLGNDMAQNNLGNMYENGEGVKQDYGKAMELYHKAANSGNSLAQFNLGYMYKKGRGIKKDINQAIYWFDKSAKQGYQDAQNQLKKLRK</sequence>
<dbReference type="SUPFAM" id="SSF81901">
    <property type="entry name" value="HCP-like"/>
    <property type="match status" value="3"/>
</dbReference>
<feature type="binding site" evidence="2">
    <location>
        <position position="60"/>
    </location>
    <ligand>
        <name>ATP</name>
        <dbReference type="ChEBI" id="CHEBI:30616"/>
    </ligand>
</feature>
<dbReference type="SUPFAM" id="SSF56112">
    <property type="entry name" value="Protein kinase-like (PK-like)"/>
    <property type="match status" value="1"/>
</dbReference>
<dbReference type="GO" id="GO:0004672">
    <property type="term" value="F:protein kinase activity"/>
    <property type="evidence" value="ECO:0007669"/>
    <property type="project" value="InterPro"/>
</dbReference>
<dbReference type="InterPro" id="IPR011990">
    <property type="entry name" value="TPR-like_helical_dom_sf"/>
</dbReference>
<proteinExistence type="inferred from homology"/>
<dbReference type="PRINTS" id="PR00109">
    <property type="entry name" value="TYRKINASE"/>
</dbReference>
<dbReference type="PANTHER" id="PTHR11102:SF160">
    <property type="entry name" value="ERAD-ASSOCIATED E3 UBIQUITIN-PROTEIN LIGASE COMPONENT HRD3"/>
    <property type="match status" value="1"/>
</dbReference>
<keyword evidence="2" id="KW-0067">ATP-binding</keyword>
<organism evidence="4 5">
    <name type="scientific">Rhizophagus irregularis (strain DAOM 197198w)</name>
    <name type="common">Glomus intraradices</name>
    <dbReference type="NCBI Taxonomy" id="1432141"/>
    <lineage>
        <taxon>Eukaryota</taxon>
        <taxon>Fungi</taxon>
        <taxon>Fungi incertae sedis</taxon>
        <taxon>Mucoromycota</taxon>
        <taxon>Glomeromycotina</taxon>
        <taxon>Glomeromycetes</taxon>
        <taxon>Glomerales</taxon>
        <taxon>Glomeraceae</taxon>
        <taxon>Rhizophagus</taxon>
    </lineage>
</organism>
<dbReference type="EMBL" id="JEMT01013520">
    <property type="protein sequence ID" value="EXX73891.1"/>
    <property type="molecule type" value="Genomic_DNA"/>
</dbReference>
<dbReference type="PROSITE" id="PS50011">
    <property type="entry name" value="PROTEIN_KINASE_DOM"/>
    <property type="match status" value="1"/>
</dbReference>
<comment type="similarity">
    <text evidence="1">Belongs to the sel-1 family.</text>
</comment>
<protein>
    <submittedName>
        <fullName evidence="4">Skt5p</fullName>
    </submittedName>
</protein>
<dbReference type="InterPro" id="IPR000719">
    <property type="entry name" value="Prot_kinase_dom"/>
</dbReference>
<evidence type="ECO:0000256" key="2">
    <source>
        <dbReference type="PROSITE-ProRule" id="PRU10141"/>
    </source>
</evidence>
<dbReference type="PANTHER" id="PTHR11102">
    <property type="entry name" value="SEL-1-LIKE PROTEIN"/>
    <property type="match status" value="1"/>
</dbReference>
<feature type="domain" description="Protein kinase" evidence="3">
    <location>
        <begin position="31"/>
        <end position="334"/>
    </location>
</feature>
<keyword evidence="5" id="KW-1185">Reference proteome</keyword>
<dbReference type="Gene3D" id="1.10.510.10">
    <property type="entry name" value="Transferase(Phosphotransferase) domain 1"/>
    <property type="match status" value="1"/>
</dbReference>
<dbReference type="Pfam" id="PF00069">
    <property type="entry name" value="Pkinase"/>
    <property type="match status" value="1"/>
</dbReference>
<dbReference type="InterPro" id="IPR017441">
    <property type="entry name" value="Protein_kinase_ATP_BS"/>
</dbReference>
<dbReference type="Proteomes" id="UP000022910">
    <property type="component" value="Unassembled WGS sequence"/>
</dbReference>
<dbReference type="PROSITE" id="PS00107">
    <property type="entry name" value="PROTEIN_KINASE_ATP"/>
    <property type="match status" value="1"/>
</dbReference>
<evidence type="ECO:0000313" key="4">
    <source>
        <dbReference type="EMBL" id="EXX73891.1"/>
    </source>
</evidence>
<reference evidence="4 5" key="1">
    <citation type="submission" date="2014-02" db="EMBL/GenBank/DDBJ databases">
        <title>Single nucleus genome sequencing reveals high similarity among nuclei of an endomycorrhizal fungus.</title>
        <authorList>
            <person name="Lin K."/>
            <person name="Geurts R."/>
            <person name="Zhang Z."/>
            <person name="Limpens E."/>
            <person name="Saunders D.G."/>
            <person name="Mu D."/>
            <person name="Pang E."/>
            <person name="Cao H."/>
            <person name="Cha H."/>
            <person name="Lin T."/>
            <person name="Zhou Q."/>
            <person name="Shang Y."/>
            <person name="Li Y."/>
            <person name="Ivanov S."/>
            <person name="Sharma T."/>
            <person name="Velzen R.V."/>
            <person name="Ruijter N.D."/>
            <person name="Aanen D.K."/>
            <person name="Win J."/>
            <person name="Kamoun S."/>
            <person name="Bisseling T."/>
            <person name="Huang S."/>
        </authorList>
    </citation>
    <scope>NUCLEOTIDE SEQUENCE [LARGE SCALE GENOMIC DNA]</scope>
    <source>
        <strain evidence="5">DAOM197198w</strain>
    </source>
</reference>